<reference evidence="1 2" key="1">
    <citation type="journal article" date="2020" name="Microbiol. Resour. Announc.">
        <title>Complete Genome Sequence of Streptococcus salivarius DB-B5, a Novel Probiotic Candidate Isolated from the Supragingival Plaque of a Healthy Female Subject.</title>
        <authorList>
            <person name="Fields F.R."/>
            <person name="Li X."/>
            <person name="Navarre W.W."/>
            <person name="Naito M."/>
        </authorList>
    </citation>
    <scope>NUCLEOTIDE SEQUENCE [LARGE SCALE GENOMIC DNA]</scope>
    <source>
        <strain evidence="1 2">DB-B5</strain>
        <plasmid evidence="1 2">pIKMIN-B501</plasmid>
    </source>
</reference>
<dbReference type="EMBL" id="CP054154">
    <property type="protein sequence ID" value="QMI52035.1"/>
    <property type="molecule type" value="Genomic_DNA"/>
</dbReference>
<accession>A0A7L6WMR7</accession>
<dbReference type="AlphaFoldDB" id="A0A7L6WMR7"/>
<keyword evidence="1" id="KW-0614">Plasmid</keyword>
<proteinExistence type="predicted"/>
<dbReference type="RefSeq" id="WP_181671412.1">
    <property type="nucleotide sequence ID" value="NZ_CP054154.1"/>
</dbReference>
<name>A0A7L6WMR7_STRSL</name>
<sequence length="358" mass="42371">MVYKLSVFINDLAFSNRLIIKIYSFLNNKAIKDIWVKKSIQRGHHLELFSLNKEYLKTMEDFIAGELESYSPVNVPKMKLKKQIMSVADAENTEADLNIQPDGTILFEEVEELYQDKVRLESYETELVVEKKKMELILYLESIGFFSEPENQQNILLVKLFLNLGLLFNNNLKMGYLSMKSNILFFNLQLEKLKGTMSPEKYKQYHHLVNFLDATEQSYINEKIEIFLSENKSSFFKQFVEELYQFFIDEFEKGNLYYKNLSDAESFVQKSRKSGQITDFHKKFFTNQAFLSHHASEPFVIYRYTVDVLYQMMPLLNVNPLRKQKITKMVSDKVETGYDMTWEDSYATMQKLFKKKVQ</sequence>
<geneLocation type="plasmid" evidence="1 2">
    <name>pIKMIN-B501</name>
</geneLocation>
<dbReference type="Proteomes" id="UP000516705">
    <property type="component" value="Plasmid pIKMIN-B501"/>
</dbReference>
<evidence type="ECO:0000313" key="2">
    <source>
        <dbReference type="Proteomes" id="UP000516705"/>
    </source>
</evidence>
<protein>
    <submittedName>
        <fullName evidence="1">Uncharacterized protein</fullName>
    </submittedName>
</protein>
<organism evidence="1 2">
    <name type="scientific">Streptococcus salivarius</name>
    <dbReference type="NCBI Taxonomy" id="1304"/>
    <lineage>
        <taxon>Bacteria</taxon>
        <taxon>Bacillati</taxon>
        <taxon>Bacillota</taxon>
        <taxon>Bacilli</taxon>
        <taxon>Lactobacillales</taxon>
        <taxon>Streptococcaceae</taxon>
        <taxon>Streptococcus</taxon>
    </lineage>
</organism>
<evidence type="ECO:0000313" key="1">
    <source>
        <dbReference type="EMBL" id="QMI52035.1"/>
    </source>
</evidence>
<gene>
    <name evidence="1" type="ORF">HRE60_10145</name>
</gene>